<dbReference type="EMBL" id="JAYXHS010000002">
    <property type="protein sequence ID" value="MEC5386063.1"/>
    <property type="molecule type" value="Genomic_DNA"/>
</dbReference>
<evidence type="ECO:0000313" key="3">
    <source>
        <dbReference type="Proteomes" id="UP001331561"/>
    </source>
</evidence>
<dbReference type="RefSeq" id="WP_327599041.1">
    <property type="nucleotide sequence ID" value="NZ_JAYXHS010000002.1"/>
</dbReference>
<name>A0ABU6K2N2_9RHOO</name>
<proteinExistence type="predicted"/>
<feature type="transmembrane region" description="Helical" evidence="1">
    <location>
        <begin position="36"/>
        <end position="54"/>
    </location>
</feature>
<organism evidence="2 3">
    <name type="scientific">Uliginosibacterium silvisoli</name>
    <dbReference type="NCBI Taxonomy" id="3114758"/>
    <lineage>
        <taxon>Bacteria</taxon>
        <taxon>Pseudomonadati</taxon>
        <taxon>Pseudomonadota</taxon>
        <taxon>Betaproteobacteria</taxon>
        <taxon>Rhodocyclales</taxon>
        <taxon>Zoogloeaceae</taxon>
        <taxon>Uliginosibacterium</taxon>
    </lineage>
</organism>
<keyword evidence="1" id="KW-0812">Transmembrane</keyword>
<reference evidence="2 3" key="1">
    <citation type="submission" date="2024-01" db="EMBL/GenBank/DDBJ databases">
        <title>Uliginosibacterium soil sp. nov.</title>
        <authorList>
            <person name="Lv Y."/>
        </authorList>
    </citation>
    <scope>NUCLEOTIDE SEQUENCE [LARGE SCALE GENOMIC DNA]</scope>
    <source>
        <strain evidence="2 3">H3</strain>
    </source>
</reference>
<evidence type="ECO:0000256" key="1">
    <source>
        <dbReference type="SAM" id="Phobius"/>
    </source>
</evidence>
<keyword evidence="1" id="KW-0472">Membrane</keyword>
<keyword evidence="3" id="KW-1185">Reference proteome</keyword>
<accession>A0ABU6K2N2</accession>
<sequence>MFILRAVGLLLIIAIALCVGASLLTGQRHYMQWAKTLLRVGVAVGVVFAALLLFERLVAPMV</sequence>
<evidence type="ECO:0000313" key="2">
    <source>
        <dbReference type="EMBL" id="MEC5386063.1"/>
    </source>
</evidence>
<keyword evidence="1" id="KW-1133">Transmembrane helix</keyword>
<feature type="transmembrane region" description="Helical" evidence="1">
    <location>
        <begin position="6"/>
        <end position="24"/>
    </location>
</feature>
<gene>
    <name evidence="2" type="ORF">VVD49_10025</name>
</gene>
<comment type="caution">
    <text evidence="2">The sequence shown here is derived from an EMBL/GenBank/DDBJ whole genome shotgun (WGS) entry which is preliminary data.</text>
</comment>
<protein>
    <submittedName>
        <fullName evidence="2">Uncharacterized protein</fullName>
    </submittedName>
</protein>
<dbReference type="Proteomes" id="UP001331561">
    <property type="component" value="Unassembled WGS sequence"/>
</dbReference>